<dbReference type="CDD" id="cd07626">
    <property type="entry name" value="BAR_SNX9_like"/>
    <property type="match status" value="1"/>
</dbReference>
<dbReference type="PANTHER" id="PTHR45827:SF1">
    <property type="entry name" value="SORTING NEXIN"/>
    <property type="match status" value="1"/>
</dbReference>
<dbReference type="Gene3D" id="2.30.30.40">
    <property type="entry name" value="SH3 Domains"/>
    <property type="match status" value="1"/>
</dbReference>
<dbReference type="InterPro" id="IPR001452">
    <property type="entry name" value="SH3_domain"/>
</dbReference>
<dbReference type="SUPFAM" id="SSF64268">
    <property type="entry name" value="PX domain"/>
    <property type="match status" value="1"/>
</dbReference>
<dbReference type="SUPFAM" id="SSF103657">
    <property type="entry name" value="BAR/IMD domain-like"/>
    <property type="match status" value="1"/>
</dbReference>
<reference evidence="6 7" key="1">
    <citation type="submission" date="2023-09" db="EMBL/GenBank/DDBJ databases">
        <title>Nesidiocoris tenuis whole genome shotgun sequence.</title>
        <authorList>
            <person name="Shibata T."/>
            <person name="Shimoda M."/>
            <person name="Kobayashi T."/>
            <person name="Uehara T."/>
        </authorList>
    </citation>
    <scope>NUCLEOTIDE SEQUENCE [LARGE SCALE GENOMIC DNA]</scope>
    <source>
        <strain evidence="6 7">Japan</strain>
    </source>
</reference>
<dbReference type="InterPro" id="IPR019497">
    <property type="entry name" value="Sorting_nexin_WASP-bd-dom"/>
</dbReference>
<feature type="domain" description="SH3" evidence="4">
    <location>
        <begin position="1"/>
        <end position="63"/>
    </location>
</feature>
<dbReference type="InterPro" id="IPR001683">
    <property type="entry name" value="PX_dom"/>
</dbReference>
<name>A0ABN7ADP3_9HEMI</name>
<dbReference type="SMART" id="SM00326">
    <property type="entry name" value="SH3"/>
    <property type="match status" value="1"/>
</dbReference>
<dbReference type="PROSITE" id="PS50195">
    <property type="entry name" value="PX"/>
    <property type="match status" value="1"/>
</dbReference>
<evidence type="ECO:0000256" key="3">
    <source>
        <dbReference type="PROSITE-ProRule" id="PRU00192"/>
    </source>
</evidence>
<dbReference type="PANTHER" id="PTHR45827">
    <property type="entry name" value="SORTING NEXIN"/>
    <property type="match status" value="1"/>
</dbReference>
<organism evidence="6 7">
    <name type="scientific">Nesidiocoris tenuis</name>
    <dbReference type="NCBI Taxonomy" id="355587"/>
    <lineage>
        <taxon>Eukaryota</taxon>
        <taxon>Metazoa</taxon>
        <taxon>Ecdysozoa</taxon>
        <taxon>Arthropoda</taxon>
        <taxon>Hexapoda</taxon>
        <taxon>Insecta</taxon>
        <taxon>Pterygota</taxon>
        <taxon>Neoptera</taxon>
        <taxon>Paraneoptera</taxon>
        <taxon>Hemiptera</taxon>
        <taxon>Heteroptera</taxon>
        <taxon>Panheteroptera</taxon>
        <taxon>Cimicomorpha</taxon>
        <taxon>Miridae</taxon>
        <taxon>Dicyphina</taxon>
        <taxon>Nesidiocoris</taxon>
    </lineage>
</organism>
<sequence length="516" mass="59506">MASQKVQAMYDFSGEPGSSELSIVTGEILTVTRTDVGEGWWEGTNQQGQTGLFPAAYVQNYEDQPTDYWDEEWDDEWEGSPPPVTPMANDPMMLHGSIPITTSVESKNSEESLTTSESFSRKNYNRYSTIVHTKSVSDGYLLDEANRFVPESEKMKIIETESGVSWLPISQPYSCVIAQPKKESKLKGFKSFIAYQMTPSFNNIQVYRRYKHFDWLHLRLREKYNIIPIPPLPDKQMTGRYEEQFIEHRKNQLQTFVDCVCRHPVLSRSPVWEHFITCTDDKMWKIGKRKAEKDEFVGDMNFHTIEAPERIINNNTLEQEVSSCSRFVHNMDSAVKFLMDTSIDQTKKHMGHYKKEFQKIGQAFYAFGNAMQVDSSGTNGESLTRALKTVGDTYNDIGKMHEEQPKFDWEPLSDMLLVYKGILSSMPDILALHKKTQMKKKECEKLAFEQKMTPAQLESVSRRTDIVSYALLAEINYFYTDNAAEVTKSLKNFLQQQVAFHRKITEKLEIALQSMN</sequence>
<protein>
    <recommendedName>
        <fullName evidence="8">Sorting nexin</fullName>
    </recommendedName>
</protein>
<keyword evidence="2 3" id="KW-0728">SH3 domain</keyword>
<proteinExistence type="inferred from homology"/>
<evidence type="ECO:0008006" key="8">
    <source>
        <dbReference type="Google" id="ProtNLM"/>
    </source>
</evidence>
<accession>A0ABN7ADP3</accession>
<dbReference type="Gene3D" id="3.30.1520.10">
    <property type="entry name" value="Phox-like domain"/>
    <property type="match status" value="1"/>
</dbReference>
<dbReference type="PRINTS" id="PR00452">
    <property type="entry name" value="SH3DOMAIN"/>
</dbReference>
<dbReference type="InterPro" id="IPR036871">
    <property type="entry name" value="PX_dom_sf"/>
</dbReference>
<dbReference type="SMART" id="SM00312">
    <property type="entry name" value="PX"/>
    <property type="match status" value="1"/>
</dbReference>
<dbReference type="InterPro" id="IPR036028">
    <property type="entry name" value="SH3-like_dom_sf"/>
</dbReference>
<dbReference type="Pfam" id="PF14604">
    <property type="entry name" value="SH3_9"/>
    <property type="match status" value="1"/>
</dbReference>
<dbReference type="PROSITE" id="PS50002">
    <property type="entry name" value="SH3"/>
    <property type="match status" value="1"/>
</dbReference>
<evidence type="ECO:0000259" key="5">
    <source>
        <dbReference type="PROSITE" id="PS50195"/>
    </source>
</evidence>
<evidence type="ECO:0000259" key="4">
    <source>
        <dbReference type="PROSITE" id="PS50002"/>
    </source>
</evidence>
<dbReference type="EMBL" id="AP028910">
    <property type="protein sequence ID" value="BES90416.1"/>
    <property type="molecule type" value="Genomic_DNA"/>
</dbReference>
<dbReference type="SUPFAM" id="SSF50044">
    <property type="entry name" value="SH3-domain"/>
    <property type="match status" value="1"/>
</dbReference>
<dbReference type="Pfam" id="PF00787">
    <property type="entry name" value="PX"/>
    <property type="match status" value="1"/>
</dbReference>
<dbReference type="Proteomes" id="UP001307889">
    <property type="component" value="Chromosome 2"/>
</dbReference>
<dbReference type="InterPro" id="IPR027267">
    <property type="entry name" value="AH/BAR_dom_sf"/>
</dbReference>
<evidence type="ECO:0000313" key="7">
    <source>
        <dbReference type="Proteomes" id="UP001307889"/>
    </source>
</evidence>
<keyword evidence="7" id="KW-1185">Reference proteome</keyword>
<dbReference type="Pfam" id="PF10456">
    <property type="entry name" value="BAR_3_WASP_bdg"/>
    <property type="match status" value="1"/>
</dbReference>
<evidence type="ECO:0000256" key="2">
    <source>
        <dbReference type="ARBA" id="ARBA00022443"/>
    </source>
</evidence>
<dbReference type="Gene3D" id="1.20.1270.60">
    <property type="entry name" value="Arfaptin homology (AH) domain/BAR domain"/>
    <property type="match status" value="1"/>
</dbReference>
<evidence type="ECO:0000313" key="6">
    <source>
        <dbReference type="EMBL" id="BES90416.1"/>
    </source>
</evidence>
<feature type="domain" description="PX" evidence="5">
    <location>
        <begin position="173"/>
        <end position="283"/>
    </location>
</feature>
<comment type="similarity">
    <text evidence="1">Belongs to the sorting nexin family.</text>
</comment>
<dbReference type="CDD" id="cd06862">
    <property type="entry name" value="PX_SNX9_18_like"/>
    <property type="match status" value="1"/>
</dbReference>
<dbReference type="CDD" id="cd11763">
    <property type="entry name" value="SH3_SNX9_like"/>
    <property type="match status" value="1"/>
</dbReference>
<evidence type="ECO:0000256" key="1">
    <source>
        <dbReference type="ARBA" id="ARBA00010883"/>
    </source>
</evidence>
<gene>
    <name evidence="6" type="ORF">NTJ_03224</name>
</gene>